<dbReference type="InterPro" id="IPR058278">
    <property type="entry name" value="DUF7972"/>
</dbReference>
<sequence>MSDESRREWVRRAITVAGTLSVRATSLGAHYLYVVARLVVVTGVLVVVSLLDDHSWGSVRRWFLLDGNRWSIAVLLTGVVYATLVALIGLDVVGMSNAGFVTGLFTAIISGLFSFVPIVVSVNQLTVARVVGSLDEIREQMNSVRQFRAEIEAVDPAAGVSSNDPGPFLAALVAVVDERVERLADELDATTGPAHDTGATFVAVLRSQVAHIQSRVTGQRQPIEELLVPMMGDNYPYNVQTARKLLEDHGDDLSPPARTLIEELKQLSIALDLLRQYYKALYIKQALSRLSRIVGYTGLGAFLIAGLTILVFANGRPLVAHPFVLELLVGLAVAAVVFPFTVLLSFVVRIATIGERTAAPGPFTPVRETPSYARHSRD</sequence>
<feature type="transmembrane region" description="Helical" evidence="1">
    <location>
        <begin position="293"/>
        <end position="315"/>
    </location>
</feature>
<feature type="transmembrane region" description="Helical" evidence="1">
    <location>
        <begin position="72"/>
        <end position="93"/>
    </location>
</feature>
<feature type="transmembrane region" description="Helical" evidence="1">
    <location>
        <begin position="30"/>
        <end position="51"/>
    </location>
</feature>
<evidence type="ECO:0000313" key="2">
    <source>
        <dbReference type="EMBL" id="QCD64479.1"/>
    </source>
</evidence>
<dbReference type="KEGG" id="halz:E5139_02055"/>
<dbReference type="EMBL" id="CP039375">
    <property type="protein sequence ID" value="QCD64479.1"/>
    <property type="molecule type" value="Genomic_DNA"/>
</dbReference>
<accession>A0A4D6KBP3</accession>
<name>A0A4D6KBP3_9EURY</name>
<dbReference type="Proteomes" id="UP000297053">
    <property type="component" value="Chromosome"/>
</dbReference>
<feature type="transmembrane region" description="Helical" evidence="1">
    <location>
        <begin position="327"/>
        <end position="348"/>
    </location>
</feature>
<evidence type="ECO:0000313" key="3">
    <source>
        <dbReference type="Proteomes" id="UP000297053"/>
    </source>
</evidence>
<keyword evidence="1" id="KW-0812">Transmembrane</keyword>
<proteinExistence type="predicted"/>
<evidence type="ECO:0000256" key="1">
    <source>
        <dbReference type="SAM" id="Phobius"/>
    </source>
</evidence>
<dbReference type="OMA" id="DQRTHEL"/>
<keyword evidence="1" id="KW-0472">Membrane</keyword>
<organism evidence="2 3">
    <name type="scientific">Halomicrobium mukohataei</name>
    <dbReference type="NCBI Taxonomy" id="57705"/>
    <lineage>
        <taxon>Archaea</taxon>
        <taxon>Methanobacteriati</taxon>
        <taxon>Methanobacteriota</taxon>
        <taxon>Stenosarchaea group</taxon>
        <taxon>Halobacteria</taxon>
        <taxon>Halobacteriales</taxon>
        <taxon>Haloarculaceae</taxon>
        <taxon>Halomicrobium</taxon>
    </lineage>
</organism>
<gene>
    <name evidence="2" type="ORF">E5139_02055</name>
</gene>
<reference evidence="2 3" key="2">
    <citation type="submission" date="2019-04" db="EMBL/GenBank/DDBJ databases">
        <authorList>
            <person name="Yang S."/>
            <person name="Wei W."/>
        </authorList>
    </citation>
    <scope>NUCLEOTIDE SEQUENCE [LARGE SCALE GENOMIC DNA]</scope>
    <source>
        <strain evidence="3">ZP60</strain>
    </source>
</reference>
<dbReference type="AlphaFoldDB" id="A0A4D6KBP3"/>
<keyword evidence="1" id="KW-1133">Transmembrane helix</keyword>
<dbReference type="Pfam" id="PF25927">
    <property type="entry name" value="DUF7972"/>
    <property type="match status" value="1"/>
</dbReference>
<protein>
    <submittedName>
        <fullName evidence="2">Uncharacterized protein</fullName>
    </submittedName>
</protein>
<reference evidence="2 3" key="1">
    <citation type="submission" date="2019-04" db="EMBL/GenBank/DDBJ databases">
        <title>Complete genome sequence of Arthrobacter sp. ZXY-2 associated with effective atrazine degradation and salt adaptation.</title>
        <authorList>
            <person name="Zhao X."/>
        </authorList>
    </citation>
    <scope>NUCLEOTIDE SEQUENCE [LARGE SCALE GENOMIC DNA]</scope>
    <source>
        <strain evidence="3">ZP60</strain>
    </source>
</reference>
<dbReference type="GeneID" id="42177682"/>
<dbReference type="RefSeq" id="WP_015763901.1">
    <property type="nucleotide sequence ID" value="NZ_CP039375.1"/>
</dbReference>
<feature type="transmembrane region" description="Helical" evidence="1">
    <location>
        <begin position="99"/>
        <end position="120"/>
    </location>
</feature>